<reference evidence="1 2" key="1">
    <citation type="journal article" date="2019" name="Nat. Ecol. Evol.">
        <title>Megaphylogeny resolves global patterns of mushroom evolution.</title>
        <authorList>
            <person name="Varga T."/>
            <person name="Krizsan K."/>
            <person name="Foldi C."/>
            <person name="Dima B."/>
            <person name="Sanchez-Garcia M."/>
            <person name="Sanchez-Ramirez S."/>
            <person name="Szollosi G.J."/>
            <person name="Szarkandi J.G."/>
            <person name="Papp V."/>
            <person name="Albert L."/>
            <person name="Andreopoulos W."/>
            <person name="Angelini C."/>
            <person name="Antonin V."/>
            <person name="Barry K.W."/>
            <person name="Bougher N.L."/>
            <person name="Buchanan P."/>
            <person name="Buyck B."/>
            <person name="Bense V."/>
            <person name="Catcheside P."/>
            <person name="Chovatia M."/>
            <person name="Cooper J."/>
            <person name="Damon W."/>
            <person name="Desjardin D."/>
            <person name="Finy P."/>
            <person name="Geml J."/>
            <person name="Haridas S."/>
            <person name="Hughes K."/>
            <person name="Justo A."/>
            <person name="Karasinski D."/>
            <person name="Kautmanova I."/>
            <person name="Kiss B."/>
            <person name="Kocsube S."/>
            <person name="Kotiranta H."/>
            <person name="LaButti K.M."/>
            <person name="Lechner B.E."/>
            <person name="Liimatainen K."/>
            <person name="Lipzen A."/>
            <person name="Lukacs Z."/>
            <person name="Mihaltcheva S."/>
            <person name="Morgado L.N."/>
            <person name="Niskanen T."/>
            <person name="Noordeloos M.E."/>
            <person name="Ohm R.A."/>
            <person name="Ortiz-Santana B."/>
            <person name="Ovrebo C."/>
            <person name="Racz N."/>
            <person name="Riley R."/>
            <person name="Savchenko A."/>
            <person name="Shiryaev A."/>
            <person name="Soop K."/>
            <person name="Spirin V."/>
            <person name="Szebenyi C."/>
            <person name="Tomsovsky M."/>
            <person name="Tulloss R.E."/>
            <person name="Uehling J."/>
            <person name="Grigoriev I.V."/>
            <person name="Vagvolgyi C."/>
            <person name="Papp T."/>
            <person name="Martin F.M."/>
            <person name="Miettinen O."/>
            <person name="Hibbett D.S."/>
            <person name="Nagy L.G."/>
        </authorList>
    </citation>
    <scope>NUCLEOTIDE SEQUENCE [LARGE SCALE GENOMIC DNA]</scope>
    <source>
        <strain evidence="1 2">CBS 962.96</strain>
    </source>
</reference>
<sequence>MIWRVMCMFNKRVNNLQTFYLKENSTIPDKARNVFLDLVALDEIPANKVVQVFKRIAGVFDIRVEGDVSRRSIGWIAKEEKAGTHQNCNL</sequence>
<dbReference type="EMBL" id="ML179489">
    <property type="protein sequence ID" value="THU86608.1"/>
    <property type="molecule type" value="Genomic_DNA"/>
</dbReference>
<proteinExistence type="predicted"/>
<protein>
    <submittedName>
        <fullName evidence="1">Uncharacterized protein</fullName>
    </submittedName>
</protein>
<organism evidence="1 2">
    <name type="scientific">Dendrothele bispora (strain CBS 962.96)</name>
    <dbReference type="NCBI Taxonomy" id="1314807"/>
    <lineage>
        <taxon>Eukaryota</taxon>
        <taxon>Fungi</taxon>
        <taxon>Dikarya</taxon>
        <taxon>Basidiomycota</taxon>
        <taxon>Agaricomycotina</taxon>
        <taxon>Agaricomycetes</taxon>
        <taxon>Agaricomycetidae</taxon>
        <taxon>Agaricales</taxon>
        <taxon>Agaricales incertae sedis</taxon>
        <taxon>Dendrothele</taxon>
    </lineage>
</organism>
<accession>A0A4S8LDY9</accession>
<dbReference type="Proteomes" id="UP000297245">
    <property type="component" value="Unassembled WGS sequence"/>
</dbReference>
<evidence type="ECO:0000313" key="1">
    <source>
        <dbReference type="EMBL" id="THU86608.1"/>
    </source>
</evidence>
<gene>
    <name evidence="1" type="ORF">K435DRAFT_922329</name>
</gene>
<keyword evidence="2" id="KW-1185">Reference proteome</keyword>
<name>A0A4S8LDY9_DENBC</name>
<dbReference type="AlphaFoldDB" id="A0A4S8LDY9"/>
<evidence type="ECO:0000313" key="2">
    <source>
        <dbReference type="Proteomes" id="UP000297245"/>
    </source>
</evidence>